<evidence type="ECO:0000313" key="3">
    <source>
        <dbReference type="EMBL" id="QVW26374.1"/>
    </source>
</evidence>
<sequence>MQQDDAKQKSKFKWVKGIAAAILVPGLGVPVTKLVESHYDVSVFSPAMAGLWSLMRGVGDWLNLTAPIYVWEFLVVTVSAGVLGAFGVGTLLYSRLEIRAAKAEQDKAFAKAREVIARLKTVSAELDDAKLELNATRKSLEATDLELKATYVKISELKAPESPPLTKDQDNVIAAIAAYDNEGENCSTRDFPAHIGLTLLEADGAMDVLEAMKLIAFEYYNGQRYVTLTAKGRAYVLRPDFVMLSLFQRGKR</sequence>
<reference evidence="3 4" key="1">
    <citation type="submission" date="2021-05" db="EMBL/GenBank/DDBJ databases">
        <title>Complete genome of the cytokinin-producing biocontrol strain Pseudomonas fluorescens G20-18.</title>
        <authorList>
            <person name="Nielsen T.K."/>
            <person name="Mekureyaw M.F."/>
            <person name="Hansen L.H."/>
            <person name="Nicolaisen M.H."/>
            <person name="Roitsch T.G."/>
            <person name="Hennessy R.C."/>
        </authorList>
    </citation>
    <scope>NUCLEOTIDE SEQUENCE [LARGE SCALE GENOMIC DNA]</scope>
    <source>
        <strain evidence="3 4">G20-18</strain>
    </source>
</reference>
<dbReference type="Proteomes" id="UP000681155">
    <property type="component" value="Chromosome"/>
</dbReference>
<proteinExistence type="predicted"/>
<evidence type="ECO:0000313" key="4">
    <source>
        <dbReference type="Proteomes" id="UP000681155"/>
    </source>
</evidence>
<gene>
    <name evidence="3" type="ORF">KJF94_12910</name>
</gene>
<accession>A0ABX8F5F6</accession>
<keyword evidence="1" id="KW-0175">Coiled coil</keyword>
<dbReference type="RefSeq" id="WP_214383941.1">
    <property type="nucleotide sequence ID" value="NZ_CP075566.1"/>
</dbReference>
<evidence type="ECO:0000256" key="1">
    <source>
        <dbReference type="SAM" id="Coils"/>
    </source>
</evidence>
<keyword evidence="2" id="KW-1133">Transmembrane helix</keyword>
<feature type="transmembrane region" description="Helical" evidence="2">
    <location>
        <begin position="68"/>
        <end position="93"/>
    </location>
</feature>
<keyword evidence="2" id="KW-0472">Membrane</keyword>
<feature type="coiled-coil region" evidence="1">
    <location>
        <begin position="93"/>
        <end position="146"/>
    </location>
</feature>
<keyword evidence="4" id="KW-1185">Reference proteome</keyword>
<organism evidence="3 4">
    <name type="scientific">Pseudomonas hormoni</name>
    <dbReference type="NCBI Taxonomy" id="3093767"/>
    <lineage>
        <taxon>Bacteria</taxon>
        <taxon>Pseudomonadati</taxon>
        <taxon>Pseudomonadota</taxon>
        <taxon>Gammaproteobacteria</taxon>
        <taxon>Pseudomonadales</taxon>
        <taxon>Pseudomonadaceae</taxon>
        <taxon>Pseudomonas</taxon>
    </lineage>
</organism>
<name>A0ABX8F5F6_9PSED</name>
<protein>
    <submittedName>
        <fullName evidence="3">Uncharacterized protein</fullName>
    </submittedName>
</protein>
<keyword evidence="2" id="KW-0812">Transmembrane</keyword>
<feature type="transmembrane region" description="Helical" evidence="2">
    <location>
        <begin position="12"/>
        <end position="31"/>
    </location>
</feature>
<dbReference type="EMBL" id="CP075566">
    <property type="protein sequence ID" value="QVW26374.1"/>
    <property type="molecule type" value="Genomic_DNA"/>
</dbReference>
<evidence type="ECO:0000256" key="2">
    <source>
        <dbReference type="SAM" id="Phobius"/>
    </source>
</evidence>